<sequence>MAKPISLNRNHQRNNNIALGIALLFHISGLIGLFTSARPWFIRHTPLNLWLMAILLLFTHHRRHAGFWLFAALAFVTGMVTEIVGINTGLLFGQYVYTPVLGLQYKGVPLLIGVNWLVIVYCCGTAMEILQHRLARYYAASGLVLPKRIQTLSVIADGALLAVLFDWVMEPAAVKLGFWTWAADGEIPMLNYGSWLVVSLLLLVLFRRLRVNCNNYFAIHLLIIEALFFLVIRTFL</sequence>
<dbReference type="Pfam" id="PF04240">
    <property type="entry name" value="Caroten_synth"/>
    <property type="match status" value="1"/>
</dbReference>
<dbReference type="PANTHER" id="PTHR39419:SF1">
    <property type="entry name" value="SLL0814 PROTEIN"/>
    <property type="match status" value="1"/>
</dbReference>
<accession>A0A3E1NF78</accession>
<feature type="transmembrane region" description="Helical" evidence="1">
    <location>
        <begin position="189"/>
        <end position="206"/>
    </location>
</feature>
<dbReference type="Proteomes" id="UP000261284">
    <property type="component" value="Unassembled WGS sequence"/>
</dbReference>
<keyword evidence="1" id="KW-0472">Membrane</keyword>
<feature type="transmembrane region" description="Helical" evidence="1">
    <location>
        <begin position="40"/>
        <end position="58"/>
    </location>
</feature>
<feature type="transmembrane region" description="Helical" evidence="1">
    <location>
        <begin position="65"/>
        <end position="90"/>
    </location>
</feature>
<comment type="caution">
    <text evidence="2">The sequence shown here is derived from an EMBL/GenBank/DDBJ whole genome shotgun (WGS) entry which is preliminary data.</text>
</comment>
<gene>
    <name evidence="2" type="ORF">DXN05_18870</name>
</gene>
<dbReference type="PANTHER" id="PTHR39419">
    <property type="entry name" value="SLL0814 PROTEIN"/>
    <property type="match status" value="1"/>
</dbReference>
<feature type="transmembrane region" description="Helical" evidence="1">
    <location>
        <begin position="213"/>
        <end position="232"/>
    </location>
</feature>
<dbReference type="EMBL" id="QTJU01000008">
    <property type="protein sequence ID" value="RFM26635.1"/>
    <property type="molecule type" value="Genomic_DNA"/>
</dbReference>
<keyword evidence="3" id="KW-1185">Reference proteome</keyword>
<feature type="transmembrane region" description="Helical" evidence="1">
    <location>
        <begin position="110"/>
        <end position="130"/>
    </location>
</feature>
<feature type="transmembrane region" description="Helical" evidence="1">
    <location>
        <begin position="151"/>
        <end position="169"/>
    </location>
</feature>
<keyword evidence="1" id="KW-1133">Transmembrane helix</keyword>
<evidence type="ECO:0000256" key="1">
    <source>
        <dbReference type="SAM" id="Phobius"/>
    </source>
</evidence>
<protein>
    <submittedName>
        <fullName evidence="2">Carotenoid biosynthesis protein</fullName>
    </submittedName>
</protein>
<feature type="transmembrane region" description="Helical" evidence="1">
    <location>
        <begin position="16"/>
        <end position="34"/>
    </location>
</feature>
<dbReference type="AlphaFoldDB" id="A0A3E1NF78"/>
<name>A0A3E1NF78_9BACT</name>
<keyword evidence="1" id="KW-0812">Transmembrane</keyword>
<dbReference type="InterPro" id="IPR007354">
    <property type="entry name" value="CruF-like"/>
</dbReference>
<evidence type="ECO:0000313" key="3">
    <source>
        <dbReference type="Proteomes" id="UP000261284"/>
    </source>
</evidence>
<reference evidence="2 3" key="1">
    <citation type="submission" date="2018-08" db="EMBL/GenBank/DDBJ databases">
        <title>Chitinophagaceae sp. K23C18032701, a novel bacterium isolated from forest soil.</title>
        <authorList>
            <person name="Wang C."/>
        </authorList>
    </citation>
    <scope>NUCLEOTIDE SEQUENCE [LARGE SCALE GENOMIC DNA]</scope>
    <source>
        <strain evidence="2 3">K23C18032701</strain>
    </source>
</reference>
<organism evidence="2 3">
    <name type="scientific">Deminuibacter soli</name>
    <dbReference type="NCBI Taxonomy" id="2291815"/>
    <lineage>
        <taxon>Bacteria</taxon>
        <taxon>Pseudomonadati</taxon>
        <taxon>Bacteroidota</taxon>
        <taxon>Chitinophagia</taxon>
        <taxon>Chitinophagales</taxon>
        <taxon>Chitinophagaceae</taxon>
        <taxon>Deminuibacter</taxon>
    </lineage>
</organism>
<proteinExistence type="predicted"/>
<evidence type="ECO:0000313" key="2">
    <source>
        <dbReference type="EMBL" id="RFM26635.1"/>
    </source>
</evidence>